<organism evidence="4 5">
    <name type="scientific">Litoribrevibacter euphylliae</name>
    <dbReference type="NCBI Taxonomy" id="1834034"/>
    <lineage>
        <taxon>Bacteria</taxon>
        <taxon>Pseudomonadati</taxon>
        <taxon>Pseudomonadota</taxon>
        <taxon>Gammaproteobacteria</taxon>
        <taxon>Oceanospirillales</taxon>
        <taxon>Oceanospirillaceae</taxon>
        <taxon>Litoribrevibacter</taxon>
    </lineage>
</organism>
<evidence type="ECO:0000313" key="4">
    <source>
        <dbReference type="EMBL" id="MFC3151040.1"/>
    </source>
</evidence>
<dbReference type="InterPro" id="IPR037238">
    <property type="entry name" value="YbiA-like_sf"/>
</dbReference>
<dbReference type="Proteomes" id="UP001595476">
    <property type="component" value="Unassembled WGS sequence"/>
</dbReference>
<sequence>MRSKEELIEYIGAGHKVKYLMFWGHQKPKDGSVNKSCFSQWYEVGFESEGNWYKTAEHFMMAEKAKLFDSEDMVTKIISSKHPREAKRLGRQVQGFDPEIWDQEKFSIVERANYCKFSQNELLKDFLLSTENRVLVEASPVDAIWGIGLESSDPRAEDPKQWFGENLLGFALMEVRKQLSV</sequence>
<gene>
    <name evidence="4" type="ORF">ACFOEK_08375</name>
</gene>
<evidence type="ECO:0000259" key="3">
    <source>
        <dbReference type="Pfam" id="PF08719"/>
    </source>
</evidence>
<reference evidence="5" key="1">
    <citation type="journal article" date="2019" name="Int. J. Syst. Evol. Microbiol.">
        <title>The Global Catalogue of Microorganisms (GCM) 10K type strain sequencing project: providing services to taxonomists for standard genome sequencing and annotation.</title>
        <authorList>
            <consortium name="The Broad Institute Genomics Platform"/>
            <consortium name="The Broad Institute Genome Sequencing Center for Infectious Disease"/>
            <person name="Wu L."/>
            <person name="Ma J."/>
        </authorList>
    </citation>
    <scope>NUCLEOTIDE SEQUENCE [LARGE SCALE GENOMIC DNA]</scope>
    <source>
        <strain evidence="5">KCTC 52438</strain>
    </source>
</reference>
<dbReference type="NCBIfam" id="TIGR02464">
    <property type="entry name" value="ribofla_fusion"/>
    <property type="match status" value="1"/>
</dbReference>
<name>A0ABV7HFW4_9GAMM</name>
<protein>
    <submittedName>
        <fullName evidence="4">NADAR family protein</fullName>
    </submittedName>
</protein>
<dbReference type="RefSeq" id="WP_386719071.1">
    <property type="nucleotide sequence ID" value="NZ_JBHRSZ010000004.1"/>
</dbReference>
<comment type="caution">
    <text evidence="4">The sequence shown here is derived from an EMBL/GenBank/DDBJ whole genome shotgun (WGS) entry which is preliminary data.</text>
</comment>
<proteinExistence type="predicted"/>
<accession>A0ABV7HFW4</accession>
<evidence type="ECO:0000313" key="5">
    <source>
        <dbReference type="Proteomes" id="UP001595476"/>
    </source>
</evidence>
<dbReference type="CDD" id="cd15457">
    <property type="entry name" value="NADAR"/>
    <property type="match status" value="1"/>
</dbReference>
<comment type="catalytic activity">
    <reaction evidence="2">
        <text>2,5-diamino-6-hydroxy-4-(5-phosphoribosylamino)-pyrimidine + H2O = 2,5,6-triamino-4-hydroxypyrimidine + D-ribose 5-phosphate</text>
        <dbReference type="Rhea" id="RHEA:23436"/>
        <dbReference type="ChEBI" id="CHEBI:15377"/>
        <dbReference type="ChEBI" id="CHEBI:58614"/>
        <dbReference type="ChEBI" id="CHEBI:78346"/>
        <dbReference type="ChEBI" id="CHEBI:137796"/>
    </reaction>
</comment>
<comment type="catalytic activity">
    <reaction evidence="1">
        <text>5-amino-6-(5-phospho-D-ribosylamino)uracil + H2O = 5,6-diaminouracil + D-ribose 5-phosphate</text>
        <dbReference type="Rhea" id="RHEA:55020"/>
        <dbReference type="ChEBI" id="CHEBI:15377"/>
        <dbReference type="ChEBI" id="CHEBI:46252"/>
        <dbReference type="ChEBI" id="CHEBI:58453"/>
        <dbReference type="ChEBI" id="CHEBI:78346"/>
    </reaction>
</comment>
<dbReference type="EMBL" id="JBHRSZ010000004">
    <property type="protein sequence ID" value="MFC3151040.1"/>
    <property type="molecule type" value="Genomic_DNA"/>
</dbReference>
<dbReference type="SUPFAM" id="SSF143990">
    <property type="entry name" value="YbiA-like"/>
    <property type="match status" value="1"/>
</dbReference>
<evidence type="ECO:0000256" key="2">
    <source>
        <dbReference type="ARBA" id="ARBA00000751"/>
    </source>
</evidence>
<keyword evidence="5" id="KW-1185">Reference proteome</keyword>
<feature type="domain" description="NADAR" evidence="3">
    <location>
        <begin position="22"/>
        <end position="179"/>
    </location>
</feature>
<dbReference type="InterPro" id="IPR012816">
    <property type="entry name" value="NADAR"/>
</dbReference>
<dbReference type="Gene3D" id="1.10.357.40">
    <property type="entry name" value="YbiA-like"/>
    <property type="match status" value="1"/>
</dbReference>
<dbReference type="Pfam" id="PF08719">
    <property type="entry name" value="NADAR"/>
    <property type="match status" value="1"/>
</dbReference>
<evidence type="ECO:0000256" key="1">
    <source>
        <dbReference type="ARBA" id="ARBA00000022"/>
    </source>
</evidence>